<keyword evidence="1" id="KW-0479">Metal-binding</keyword>
<accession>A0A9D1JPP8</accession>
<dbReference type="Pfam" id="PF00596">
    <property type="entry name" value="Aldolase_II"/>
    <property type="match status" value="1"/>
</dbReference>
<evidence type="ECO:0000313" key="5">
    <source>
        <dbReference type="Proteomes" id="UP000823928"/>
    </source>
</evidence>
<comment type="caution">
    <text evidence="4">The sequence shown here is derived from an EMBL/GenBank/DDBJ whole genome shotgun (WGS) entry which is preliminary data.</text>
</comment>
<evidence type="ECO:0000259" key="3">
    <source>
        <dbReference type="SMART" id="SM01007"/>
    </source>
</evidence>
<feature type="domain" description="Class II aldolase/adducin N-terminal" evidence="3">
    <location>
        <begin position="8"/>
        <end position="183"/>
    </location>
</feature>
<dbReference type="PANTHER" id="PTHR22789:SF0">
    <property type="entry name" value="3-OXO-TETRONATE 4-PHOSPHATE DECARBOXYLASE-RELATED"/>
    <property type="match status" value="1"/>
</dbReference>
<dbReference type="EMBL" id="DVIU01000260">
    <property type="protein sequence ID" value="HIS37460.1"/>
    <property type="molecule type" value="Genomic_DNA"/>
</dbReference>
<dbReference type="PANTHER" id="PTHR22789">
    <property type="entry name" value="FUCULOSE PHOSPHATE ALDOLASE"/>
    <property type="match status" value="1"/>
</dbReference>
<dbReference type="SUPFAM" id="SSF53639">
    <property type="entry name" value="AraD/HMP-PK domain-like"/>
    <property type="match status" value="1"/>
</dbReference>
<dbReference type="GO" id="GO:0046872">
    <property type="term" value="F:metal ion binding"/>
    <property type="evidence" value="ECO:0007669"/>
    <property type="project" value="UniProtKB-KW"/>
</dbReference>
<dbReference type="InterPro" id="IPR036409">
    <property type="entry name" value="Aldolase_II/adducin_N_sf"/>
</dbReference>
<dbReference type="GO" id="GO:0005829">
    <property type="term" value="C:cytosol"/>
    <property type="evidence" value="ECO:0007669"/>
    <property type="project" value="TreeGrafter"/>
</dbReference>
<evidence type="ECO:0000256" key="1">
    <source>
        <dbReference type="ARBA" id="ARBA00022723"/>
    </source>
</evidence>
<name>A0A9D1JPP8_9BACT</name>
<dbReference type="InterPro" id="IPR050197">
    <property type="entry name" value="Aldolase_class_II_sugar_metab"/>
</dbReference>
<proteinExistence type="predicted"/>
<keyword evidence="2" id="KW-0456">Lyase</keyword>
<dbReference type="AlphaFoldDB" id="A0A9D1JPP8"/>
<dbReference type="InterPro" id="IPR001303">
    <property type="entry name" value="Aldolase_II/adducin_N"/>
</dbReference>
<dbReference type="GO" id="GO:0019323">
    <property type="term" value="P:pentose catabolic process"/>
    <property type="evidence" value="ECO:0007669"/>
    <property type="project" value="TreeGrafter"/>
</dbReference>
<dbReference type="GO" id="GO:0016832">
    <property type="term" value="F:aldehyde-lyase activity"/>
    <property type="evidence" value="ECO:0007669"/>
    <property type="project" value="TreeGrafter"/>
</dbReference>
<evidence type="ECO:0000256" key="2">
    <source>
        <dbReference type="ARBA" id="ARBA00023239"/>
    </source>
</evidence>
<reference evidence="4" key="1">
    <citation type="submission" date="2020-10" db="EMBL/GenBank/DDBJ databases">
        <authorList>
            <person name="Gilroy R."/>
        </authorList>
    </citation>
    <scope>NUCLEOTIDE SEQUENCE</scope>
    <source>
        <strain evidence="4">6276</strain>
    </source>
</reference>
<dbReference type="Gene3D" id="3.40.225.10">
    <property type="entry name" value="Class II aldolase/adducin N-terminal domain"/>
    <property type="match status" value="1"/>
</dbReference>
<gene>
    <name evidence="4" type="ORF">IAC10_12715</name>
</gene>
<dbReference type="SMART" id="SM01007">
    <property type="entry name" value="Aldolase_II"/>
    <property type="match status" value="1"/>
</dbReference>
<organism evidence="4 5">
    <name type="scientific">Candidatus Scatousia excrementigallinarum</name>
    <dbReference type="NCBI Taxonomy" id="2840935"/>
    <lineage>
        <taxon>Bacteria</taxon>
        <taxon>Candidatus Scatousia</taxon>
    </lineage>
</organism>
<sequence length="207" mass="22958">MGIETLKKELIEYGKLCGEKNFTPGVSGNLSARYGDKILITSSGSANGYLCEDEFSLIDFDGRVVDGNPKASSEKMLHVAFYKMRKDINYIIHVHSPYLCTFASCGKALDEPLMAENIFYFGQIPLAEYGLPSSEDLVQKTARYFDKYDSVLMANHGFITGAATIKEAYLKLELAESYAQVVFNSKLLGGAVMLNQKQIEEIFTLKG</sequence>
<dbReference type="Proteomes" id="UP000823928">
    <property type="component" value="Unassembled WGS sequence"/>
</dbReference>
<reference evidence="4" key="2">
    <citation type="journal article" date="2021" name="PeerJ">
        <title>Extensive microbial diversity within the chicken gut microbiome revealed by metagenomics and culture.</title>
        <authorList>
            <person name="Gilroy R."/>
            <person name="Ravi A."/>
            <person name="Getino M."/>
            <person name="Pursley I."/>
            <person name="Horton D.L."/>
            <person name="Alikhan N.F."/>
            <person name="Baker D."/>
            <person name="Gharbi K."/>
            <person name="Hall N."/>
            <person name="Watson M."/>
            <person name="Adriaenssens E.M."/>
            <person name="Foster-Nyarko E."/>
            <person name="Jarju S."/>
            <person name="Secka A."/>
            <person name="Antonio M."/>
            <person name="Oren A."/>
            <person name="Chaudhuri R.R."/>
            <person name="La Ragione R."/>
            <person name="Hildebrand F."/>
            <person name="Pallen M.J."/>
        </authorList>
    </citation>
    <scope>NUCLEOTIDE SEQUENCE</scope>
    <source>
        <strain evidence="4">6276</strain>
    </source>
</reference>
<protein>
    <submittedName>
        <fullName evidence="4">Class II aldolase/adducin family protein</fullName>
    </submittedName>
</protein>
<evidence type="ECO:0000313" key="4">
    <source>
        <dbReference type="EMBL" id="HIS37460.1"/>
    </source>
</evidence>